<proteinExistence type="predicted"/>
<gene>
    <name evidence="2" type="ORF">CHU92_11990</name>
</gene>
<evidence type="ECO:0000256" key="1">
    <source>
        <dbReference type="SAM" id="Coils"/>
    </source>
</evidence>
<dbReference type="Proteomes" id="UP000216605">
    <property type="component" value="Unassembled WGS sequence"/>
</dbReference>
<sequence>MKQTFYSNGKLLLTGEYVVLDGVTALAVPTVFGQYLETELITGKTIYWKSIDSDGSIWYEDVIPFSTVEANEHREGKPERNTLVTILHEAMLANPEVLNDAAGYKVTTRLTFPRRWGLGTSSTLVNNIAQWFGIDAFELLNRSFGGSGYDIACAQHNHPIYYSLHNKKPLVKEAPFNPPFAENIYFVYLNKKQDSRNAIAAYRNRQGNIKSIEEQINELTQKVAETKDFRHFCIAIEQHEAIMATLLGLTPVKEQWFPDFNGAVKSLGAWGGDFVMALTDTDPTAYFRSKGYPIIIPYHKMILNK</sequence>
<dbReference type="EMBL" id="NOXV01000294">
    <property type="protein sequence ID" value="OYQ34385.1"/>
    <property type="molecule type" value="Genomic_DNA"/>
</dbReference>
<dbReference type="AlphaFoldDB" id="A0A255Z0E1"/>
<keyword evidence="3" id="KW-1185">Reference proteome</keyword>
<dbReference type="RefSeq" id="WP_094415892.1">
    <property type="nucleotide sequence ID" value="NZ_NOXV01000294.1"/>
</dbReference>
<keyword evidence="2" id="KW-0808">Transferase</keyword>
<dbReference type="GO" id="GO:0016301">
    <property type="term" value="F:kinase activity"/>
    <property type="evidence" value="ECO:0007669"/>
    <property type="project" value="UniProtKB-KW"/>
</dbReference>
<name>A0A255Z0E1_9FLAO</name>
<feature type="coiled-coil region" evidence="1">
    <location>
        <begin position="202"/>
        <end position="229"/>
    </location>
</feature>
<dbReference type="InterPro" id="IPR014721">
    <property type="entry name" value="Ribsml_uS5_D2-typ_fold_subgr"/>
</dbReference>
<dbReference type="InterPro" id="IPR047765">
    <property type="entry name" value="GHMP_GYDIA-like"/>
</dbReference>
<dbReference type="SUPFAM" id="SSF54211">
    <property type="entry name" value="Ribosomal protein S5 domain 2-like"/>
    <property type="match status" value="1"/>
</dbReference>
<keyword evidence="1" id="KW-0175">Coiled coil</keyword>
<accession>A0A255Z0E1</accession>
<dbReference type="InterPro" id="IPR020568">
    <property type="entry name" value="Ribosomal_Su5_D2-typ_SF"/>
</dbReference>
<dbReference type="OrthoDB" id="5288719at2"/>
<dbReference type="NCBIfam" id="NF040656">
    <property type="entry name" value="GHMP_GYDIA"/>
    <property type="match status" value="1"/>
</dbReference>
<protein>
    <submittedName>
        <fullName evidence="2">GHMP kinase</fullName>
    </submittedName>
</protein>
<comment type="caution">
    <text evidence="2">The sequence shown here is derived from an EMBL/GenBank/DDBJ whole genome shotgun (WGS) entry which is preliminary data.</text>
</comment>
<evidence type="ECO:0000313" key="2">
    <source>
        <dbReference type="EMBL" id="OYQ34385.1"/>
    </source>
</evidence>
<reference evidence="2 3" key="1">
    <citation type="submission" date="2017-07" db="EMBL/GenBank/DDBJ databases">
        <title>Flavobacterium cyanobacteriorum sp. nov., isolated from cyanobacterial aggregates in a eutrophic lake.</title>
        <authorList>
            <person name="Cai H."/>
        </authorList>
    </citation>
    <scope>NUCLEOTIDE SEQUENCE [LARGE SCALE GENOMIC DNA]</scope>
    <source>
        <strain evidence="2 3">TH021</strain>
    </source>
</reference>
<dbReference type="Gene3D" id="3.30.230.10">
    <property type="match status" value="1"/>
</dbReference>
<evidence type="ECO:0000313" key="3">
    <source>
        <dbReference type="Proteomes" id="UP000216605"/>
    </source>
</evidence>
<keyword evidence="2" id="KW-0418">Kinase</keyword>
<organism evidence="2 3">
    <name type="scientific">Flavobacterium cyanobacteriorum</name>
    <dbReference type="NCBI Taxonomy" id="2022802"/>
    <lineage>
        <taxon>Bacteria</taxon>
        <taxon>Pseudomonadati</taxon>
        <taxon>Bacteroidota</taxon>
        <taxon>Flavobacteriia</taxon>
        <taxon>Flavobacteriales</taxon>
        <taxon>Flavobacteriaceae</taxon>
        <taxon>Flavobacterium</taxon>
    </lineage>
</organism>